<feature type="transmembrane region" description="Helical" evidence="6">
    <location>
        <begin position="414"/>
        <end position="431"/>
    </location>
</feature>
<feature type="transmembrane region" description="Helical" evidence="6">
    <location>
        <begin position="383"/>
        <end position="408"/>
    </location>
</feature>
<dbReference type="PANTHER" id="PTHR12385">
    <property type="entry name" value="CHOLINE TRANSPORTER-LIKE (SLC FAMILY 44)"/>
    <property type="match status" value="1"/>
</dbReference>
<dbReference type="Pfam" id="PF04515">
    <property type="entry name" value="Choline_transpo"/>
    <property type="match status" value="1"/>
</dbReference>
<keyword evidence="4 6" id="KW-1133">Transmembrane helix</keyword>
<evidence type="ECO:0000313" key="8">
    <source>
        <dbReference type="EMBL" id="POG83310.1"/>
    </source>
</evidence>
<feature type="transmembrane region" description="Helical" evidence="6">
    <location>
        <begin position="170"/>
        <end position="191"/>
    </location>
</feature>
<keyword evidence="9" id="KW-1185">Reference proteome</keyword>
<evidence type="ECO:0000256" key="6">
    <source>
        <dbReference type="RuleBase" id="RU368066"/>
    </source>
</evidence>
<keyword evidence="3 6" id="KW-0812">Transmembrane</keyword>
<evidence type="ECO:0000256" key="4">
    <source>
        <dbReference type="ARBA" id="ARBA00022989"/>
    </source>
</evidence>
<name>A0A2P4R075_RHIID</name>
<feature type="transmembrane region" description="Helical" evidence="6">
    <location>
        <begin position="240"/>
        <end position="259"/>
    </location>
</feature>
<feature type="transmembrane region" description="Helical" evidence="6">
    <location>
        <begin position="509"/>
        <end position="525"/>
    </location>
</feature>
<comment type="function">
    <text evidence="6">Probably involved in transport through the plasma membrane.</text>
</comment>
<dbReference type="InterPro" id="IPR007603">
    <property type="entry name" value="Choline_transptr-like"/>
</dbReference>
<feature type="transmembrane region" description="Helical" evidence="6">
    <location>
        <begin position="335"/>
        <end position="362"/>
    </location>
</feature>
<sequence length="563" mass="64016">MFSQHRRNFQSRDSVFSEGSEEPSASLFYSVPTLPTEAEIHESIALQPSRYEVEEEQENEPDTAFLSEHSPMGYSNKQTAAEIYLDVPPTPTVKVSDNTLSEGLLPTVTIPLIQLSGATHRKYKDTAFAVLFCMGLIIMAIVGIVLLFITNSHELKDYSRKSVFFVIKNSIGPLLFAIIFSLSMGAIWILLLRSFVKIMIWGTLTAVPFICIAIFIWIRVEAFSGALRESGKPDPQDDALAMLSFIPLIISIVYSIILFSRRKKIEKTISLIQLACDIFKDNPQMLWVSLKILTVYVSFTLIWLYLFSHIFLVVYKMQTEYKLEPNTYLLVPYFIFMYLWTSAVLCNIQRVTISGIVSNWYFYRHELDRNASKKVADLALSRAITVSFGTVCLDGLILLFIQLVQYITGFLKKIFFLNCLLSFLTCIDGIIDKLNNYILIYVGISGNNFCTSAYTTTKLFRRNLVFGHVNDFFFSDSIDKSILYIGSVIIALLCGFATFIYATHLLESSYGYVVGIIAAIIPYYISQFYTYIMMNTVDATFICYTIDLDSNTNHCNKAHEAFH</sequence>
<dbReference type="AlphaFoldDB" id="A0A2P4R075"/>
<reference evidence="8 9" key="2">
    <citation type="journal article" date="2018" name="New Phytol.">
        <title>High intraspecific genome diversity in the model arbuscular mycorrhizal symbiont Rhizophagus irregularis.</title>
        <authorList>
            <person name="Chen E.C.H."/>
            <person name="Morin E."/>
            <person name="Beaudet D."/>
            <person name="Noel J."/>
            <person name="Yildirir G."/>
            <person name="Ndikumana S."/>
            <person name="Charron P."/>
            <person name="St-Onge C."/>
            <person name="Giorgi J."/>
            <person name="Kruger M."/>
            <person name="Marton T."/>
            <person name="Ropars J."/>
            <person name="Grigoriev I.V."/>
            <person name="Hainaut M."/>
            <person name="Henrissat B."/>
            <person name="Roux C."/>
            <person name="Martin F."/>
            <person name="Corradi N."/>
        </authorList>
    </citation>
    <scope>NUCLEOTIDE SEQUENCE [LARGE SCALE GENOMIC DNA]</scope>
    <source>
        <strain evidence="8 9">DAOM 197198</strain>
    </source>
</reference>
<reference evidence="8 9" key="1">
    <citation type="journal article" date="2013" name="Proc. Natl. Acad. Sci. U.S.A.">
        <title>Genome of an arbuscular mycorrhizal fungus provides insight into the oldest plant symbiosis.</title>
        <authorList>
            <person name="Tisserant E."/>
            <person name="Malbreil M."/>
            <person name="Kuo A."/>
            <person name="Kohler A."/>
            <person name="Symeonidi A."/>
            <person name="Balestrini R."/>
            <person name="Charron P."/>
            <person name="Duensing N."/>
            <person name="Frei Dit Frey N."/>
            <person name="Gianinazzi-Pearson V."/>
            <person name="Gilbert L.B."/>
            <person name="Handa Y."/>
            <person name="Herr J.R."/>
            <person name="Hijri M."/>
            <person name="Koul R."/>
            <person name="Kawaguchi M."/>
            <person name="Krajinski F."/>
            <person name="Lammers P.J."/>
            <person name="Masclaux F.G."/>
            <person name="Murat C."/>
            <person name="Morin E."/>
            <person name="Ndikumana S."/>
            <person name="Pagni M."/>
            <person name="Petitpierre D."/>
            <person name="Requena N."/>
            <person name="Rosikiewicz P."/>
            <person name="Riley R."/>
            <person name="Saito K."/>
            <person name="San Clemente H."/>
            <person name="Shapiro H."/>
            <person name="van Tuinen D."/>
            <person name="Becard G."/>
            <person name="Bonfante P."/>
            <person name="Paszkowski U."/>
            <person name="Shachar-Hill Y.Y."/>
            <person name="Tuskan G.A."/>
            <person name="Young P.W."/>
            <person name="Sanders I.R."/>
            <person name="Henrissat B."/>
            <person name="Rensing S.A."/>
            <person name="Grigoriev I.V."/>
            <person name="Corradi N."/>
            <person name="Roux C."/>
            <person name="Martin F."/>
        </authorList>
    </citation>
    <scope>NUCLEOTIDE SEQUENCE [LARGE SCALE GENOMIC DNA]</scope>
    <source>
        <strain evidence="8 9">DAOM 197198</strain>
    </source>
</reference>
<feature type="transmembrane region" description="Helical" evidence="6">
    <location>
        <begin position="128"/>
        <end position="150"/>
    </location>
</feature>
<evidence type="ECO:0000313" key="9">
    <source>
        <dbReference type="Proteomes" id="UP000018888"/>
    </source>
</evidence>
<evidence type="ECO:0000256" key="3">
    <source>
        <dbReference type="ARBA" id="ARBA00022692"/>
    </source>
</evidence>
<dbReference type="GO" id="GO:0022857">
    <property type="term" value="F:transmembrane transporter activity"/>
    <property type="evidence" value="ECO:0007669"/>
    <property type="project" value="UniProtKB-UniRule"/>
</dbReference>
<evidence type="ECO:0000256" key="5">
    <source>
        <dbReference type="ARBA" id="ARBA00023136"/>
    </source>
</evidence>
<dbReference type="GO" id="GO:0005886">
    <property type="term" value="C:plasma membrane"/>
    <property type="evidence" value="ECO:0007669"/>
    <property type="project" value="UniProtKB-SubCell"/>
</dbReference>
<organism evidence="8 9">
    <name type="scientific">Rhizophagus irregularis (strain DAOM 181602 / DAOM 197198 / MUCL 43194)</name>
    <name type="common">Arbuscular mycorrhizal fungus</name>
    <name type="synonym">Glomus intraradices</name>
    <dbReference type="NCBI Taxonomy" id="747089"/>
    <lineage>
        <taxon>Eukaryota</taxon>
        <taxon>Fungi</taxon>
        <taxon>Fungi incertae sedis</taxon>
        <taxon>Mucoromycota</taxon>
        <taxon>Glomeromycotina</taxon>
        <taxon>Glomeromycetes</taxon>
        <taxon>Glomerales</taxon>
        <taxon>Glomeraceae</taxon>
        <taxon>Rhizophagus</taxon>
    </lineage>
</organism>
<evidence type="ECO:0000256" key="1">
    <source>
        <dbReference type="ARBA" id="ARBA00004141"/>
    </source>
</evidence>
<evidence type="ECO:0000256" key="7">
    <source>
        <dbReference type="SAM" id="MobiDB-lite"/>
    </source>
</evidence>
<comment type="subcellular location">
    <subcellularLocation>
        <location evidence="6">Cell membrane</location>
        <topology evidence="6">Multi-pass membrane protein</topology>
    </subcellularLocation>
    <subcellularLocation>
        <location evidence="1">Membrane</location>
        <topology evidence="1">Multi-pass membrane protein</topology>
    </subcellularLocation>
</comment>
<feature type="region of interest" description="Disordered" evidence="7">
    <location>
        <begin position="1"/>
        <end position="22"/>
    </location>
</feature>
<feature type="transmembrane region" description="Helical" evidence="6">
    <location>
        <begin position="293"/>
        <end position="315"/>
    </location>
</feature>
<evidence type="ECO:0000256" key="2">
    <source>
        <dbReference type="ARBA" id="ARBA00007168"/>
    </source>
</evidence>
<protein>
    <recommendedName>
        <fullName evidence="6">Protein PNS1</fullName>
    </recommendedName>
</protein>
<keyword evidence="5 6" id="KW-0472">Membrane</keyword>
<dbReference type="PANTHER" id="PTHR12385:SF88">
    <property type="entry name" value="CHOLINE TRANSPORTER-LIKE PROTEIN CTL1"/>
    <property type="match status" value="1"/>
</dbReference>
<proteinExistence type="inferred from homology"/>
<dbReference type="EMBL" id="AUPC02000001">
    <property type="protein sequence ID" value="POG83310.1"/>
    <property type="molecule type" value="Genomic_DNA"/>
</dbReference>
<dbReference type="Proteomes" id="UP000018888">
    <property type="component" value="Unassembled WGS sequence"/>
</dbReference>
<feature type="transmembrane region" description="Helical" evidence="6">
    <location>
        <begin position="482"/>
        <end position="503"/>
    </location>
</feature>
<comment type="caution">
    <text evidence="8">The sequence shown here is derived from an EMBL/GenBank/DDBJ whole genome shotgun (WGS) entry which is preliminary data.</text>
</comment>
<gene>
    <name evidence="8" type="ORF">GLOIN_2v1491346</name>
</gene>
<comment type="similarity">
    <text evidence="2 6">Belongs to the CTL (choline transporter-like) family.</text>
</comment>
<dbReference type="VEuPathDB" id="FungiDB:RhiirFUN_012544"/>
<feature type="transmembrane region" description="Helical" evidence="6">
    <location>
        <begin position="198"/>
        <end position="220"/>
    </location>
</feature>
<accession>A0A2P4R075</accession>